<dbReference type="Proteomes" id="UP000245626">
    <property type="component" value="Unassembled WGS sequence"/>
</dbReference>
<protein>
    <submittedName>
        <fullName evidence="1">Amino acid transporter</fullName>
    </submittedName>
</protein>
<dbReference type="EMBL" id="KZ820224">
    <property type="protein sequence ID" value="PWN48329.1"/>
    <property type="molecule type" value="Genomic_DNA"/>
</dbReference>
<reference evidence="1 2" key="1">
    <citation type="journal article" date="2018" name="Mol. Biol. Evol.">
        <title>Broad Genomic Sampling Reveals a Smut Pathogenic Ancestry of the Fungal Clade Ustilaginomycotina.</title>
        <authorList>
            <person name="Kijpornyongpan T."/>
            <person name="Mondo S.J."/>
            <person name="Barry K."/>
            <person name="Sandor L."/>
            <person name="Lee J."/>
            <person name="Lipzen A."/>
            <person name="Pangilinan J."/>
            <person name="LaButti K."/>
            <person name="Hainaut M."/>
            <person name="Henrissat B."/>
            <person name="Grigoriev I.V."/>
            <person name="Spatafora J.W."/>
            <person name="Aime M.C."/>
        </authorList>
    </citation>
    <scope>NUCLEOTIDE SEQUENCE [LARGE SCALE GENOMIC DNA]</scope>
    <source>
        <strain evidence="1 2">SA 807</strain>
    </source>
</reference>
<proteinExistence type="predicted"/>
<keyword evidence="2" id="KW-1185">Reference proteome</keyword>
<accession>A0ACD0NR87</accession>
<evidence type="ECO:0000313" key="2">
    <source>
        <dbReference type="Proteomes" id="UP000245626"/>
    </source>
</evidence>
<gene>
    <name evidence="1" type="ORF">IE53DRAFT_375653</name>
</gene>
<name>A0ACD0NR87_9BASI</name>
<evidence type="ECO:0000313" key="1">
    <source>
        <dbReference type="EMBL" id="PWN48329.1"/>
    </source>
</evidence>
<sequence>MFSKASKGGDGQTVDIEVNGPKGRTHLSKSFIDQADAELLAALGYKQEFKREFSKMEVFGIAFSIMGVLPSIAATLIYAMPSGGPVAMVWGWLVACFFISLTGLALGDLASSQPTSGGLYYNTYYYSAEKYKRYLSWLVGYANTLSTTSAVASIDWGCALMILAIASVASDGKYVPTNAQTYGCYCAVLLFHAVLTSIGTKALARLQTVSTILCVGLALATIVVLCACTPDEYKNDAKFALGGWYNETGWSGTGAFMLSLLMASWTVASYDSCIHISEEASNAAVAVPLGMFAAIVSSGVLGLGILVAITFNMGSDLGSIINSEYGQPLATIFLNSMGKKGFMGMWSLVIIVQFMMGASMSLASSRQIFAFSRDGALPFSGWVYRINGYTLTPVNSAWYSTLISLALGLLGLINEAAVGAVFSLSVIGASIAYAIPIAARLMGPKENFKPGAWYSGDFWSPIIGWVSVLWLVYISIIVCLPSYLPTDAADMNYASLVTGATFLFSTAWYYMPKYGGVHWFTGPRPNIEDDDQRQQQPPFTSSSSGSDDGKKQDDDGQILPDSGFHTLEEKRRRPENEFENKRKKKPRSVD</sequence>
<organism evidence="1 2">
    <name type="scientific">Violaceomyces palustris</name>
    <dbReference type="NCBI Taxonomy" id="1673888"/>
    <lineage>
        <taxon>Eukaryota</taxon>
        <taxon>Fungi</taxon>
        <taxon>Dikarya</taxon>
        <taxon>Basidiomycota</taxon>
        <taxon>Ustilaginomycotina</taxon>
        <taxon>Ustilaginomycetes</taxon>
        <taxon>Violaceomycetales</taxon>
        <taxon>Violaceomycetaceae</taxon>
        <taxon>Violaceomyces</taxon>
    </lineage>
</organism>